<dbReference type="PRINTS" id="PR00038">
    <property type="entry name" value="HTHLUXR"/>
</dbReference>
<proteinExistence type="predicted"/>
<feature type="domain" description="HTH luxR-type" evidence="2">
    <location>
        <begin position="141"/>
        <end position="197"/>
    </location>
</feature>
<accession>A0AAE7JRW4</accession>
<organism evidence="3 4">
    <name type="scientific">Serratia fonticola</name>
    <dbReference type="NCBI Taxonomy" id="47917"/>
    <lineage>
        <taxon>Bacteria</taxon>
        <taxon>Pseudomonadati</taxon>
        <taxon>Pseudomonadota</taxon>
        <taxon>Gammaproteobacteria</taxon>
        <taxon>Enterobacterales</taxon>
        <taxon>Yersiniaceae</taxon>
        <taxon>Serratia</taxon>
    </lineage>
</organism>
<evidence type="ECO:0000256" key="1">
    <source>
        <dbReference type="ARBA" id="ARBA00023125"/>
    </source>
</evidence>
<dbReference type="RefSeq" id="WP_173408580.1">
    <property type="nucleotide sequence ID" value="NZ_CP054160.3"/>
</dbReference>
<name>A0AAE7JRW4_SERFO</name>
<protein>
    <submittedName>
        <fullName evidence="3">LuxR C-terminal-related transcriptional regulator</fullName>
    </submittedName>
</protein>
<dbReference type="InterPro" id="IPR036388">
    <property type="entry name" value="WH-like_DNA-bd_sf"/>
</dbReference>
<dbReference type="Proteomes" id="UP000503464">
    <property type="component" value="Chromosome"/>
</dbReference>
<dbReference type="EMBL" id="CP054160">
    <property type="protein sequence ID" value="QKJ57339.1"/>
    <property type="molecule type" value="Genomic_DNA"/>
</dbReference>
<gene>
    <name evidence="3" type="ORF">G9399_01685</name>
</gene>
<dbReference type="SUPFAM" id="SSF46894">
    <property type="entry name" value="C-terminal effector domain of the bipartite response regulators"/>
    <property type="match status" value="1"/>
</dbReference>
<dbReference type="AlphaFoldDB" id="A0AAE7JRW4"/>
<evidence type="ECO:0000313" key="4">
    <source>
        <dbReference type="Proteomes" id="UP000503464"/>
    </source>
</evidence>
<dbReference type="InterPro" id="IPR000792">
    <property type="entry name" value="Tscrpt_reg_LuxR_C"/>
</dbReference>
<dbReference type="InterPro" id="IPR016032">
    <property type="entry name" value="Sig_transdc_resp-reg_C-effctor"/>
</dbReference>
<sequence>MTSLTQETTPRQTVVLVHQCPFTRQGLKALLSPAYDVIDAEDICDLEKELVSVDLLLLSPQLFPPGRMREVEQFMKRIYQHHPQCLVLLTLETADMSYIRYLISPFKVVGGLDLSYSVSALRLQLEAILTGNEQPSLPFEWQGLSSREYAVLSALISGNRPAQVGKSLGVNVKTVSHYKLQGLKKLGVRNMQAFLLSPYF</sequence>
<dbReference type="Pfam" id="PF00196">
    <property type="entry name" value="GerE"/>
    <property type="match status" value="1"/>
</dbReference>
<dbReference type="SMART" id="SM00421">
    <property type="entry name" value="HTH_LUXR"/>
    <property type="match status" value="1"/>
</dbReference>
<evidence type="ECO:0000313" key="3">
    <source>
        <dbReference type="EMBL" id="QKJ57339.1"/>
    </source>
</evidence>
<dbReference type="Gene3D" id="1.10.10.10">
    <property type="entry name" value="Winged helix-like DNA-binding domain superfamily/Winged helix DNA-binding domain"/>
    <property type="match status" value="1"/>
</dbReference>
<evidence type="ECO:0000259" key="2">
    <source>
        <dbReference type="SMART" id="SM00421"/>
    </source>
</evidence>
<dbReference type="GO" id="GO:0006355">
    <property type="term" value="P:regulation of DNA-templated transcription"/>
    <property type="evidence" value="ECO:0007669"/>
    <property type="project" value="InterPro"/>
</dbReference>
<dbReference type="GO" id="GO:0003677">
    <property type="term" value="F:DNA binding"/>
    <property type="evidence" value="ECO:0007669"/>
    <property type="project" value="UniProtKB-KW"/>
</dbReference>
<reference evidence="4" key="1">
    <citation type="submission" date="2020-03" db="EMBL/GenBank/DDBJ databases">
        <title>Genome sequences of seven Enterobacteriaceae strains isolated from Canadian wastewater treatment facilities.</title>
        <authorList>
            <person name="Huang H."/>
            <person name="Chmara J.T."/>
            <person name="Duceppe M.-O."/>
        </authorList>
    </citation>
    <scope>NUCLEOTIDE SEQUENCE [LARGE SCALE GENOMIC DNA]</scope>
    <source>
        <strain evidence="4">Biosolid 3</strain>
    </source>
</reference>
<keyword evidence="1" id="KW-0238">DNA-binding</keyword>